<accession>A0A4R8MGL6</accession>
<dbReference type="Proteomes" id="UP000295066">
    <property type="component" value="Unassembled WGS sequence"/>
</dbReference>
<dbReference type="NCBIfam" id="TIGR03710">
    <property type="entry name" value="OAFO_sf"/>
    <property type="match status" value="1"/>
</dbReference>
<dbReference type="GO" id="GO:0006979">
    <property type="term" value="P:response to oxidative stress"/>
    <property type="evidence" value="ECO:0007669"/>
    <property type="project" value="TreeGrafter"/>
</dbReference>
<evidence type="ECO:0000313" key="4">
    <source>
        <dbReference type="EMBL" id="TDY65159.1"/>
    </source>
</evidence>
<name>A0A4R8MGL6_9BACT</name>
<gene>
    <name evidence="4" type="ORF">C8D99_101310</name>
</gene>
<dbReference type="OrthoDB" id="9794954at2"/>
<dbReference type="RefSeq" id="WP_133955610.1">
    <property type="nucleotide sequence ID" value="NZ_SORI01000001.1"/>
</dbReference>
<evidence type="ECO:0000313" key="5">
    <source>
        <dbReference type="Proteomes" id="UP000295066"/>
    </source>
</evidence>
<dbReference type="GO" id="GO:0016903">
    <property type="term" value="F:oxidoreductase activity, acting on the aldehyde or oxo group of donors"/>
    <property type="evidence" value="ECO:0007669"/>
    <property type="project" value="InterPro"/>
</dbReference>
<dbReference type="SUPFAM" id="SSF53323">
    <property type="entry name" value="Pyruvate-ferredoxin oxidoreductase, PFOR, domain III"/>
    <property type="match status" value="1"/>
</dbReference>
<keyword evidence="5" id="KW-1185">Reference proteome</keyword>
<proteinExistence type="predicted"/>
<dbReference type="InterPro" id="IPR022367">
    <property type="entry name" value="2-oxoacid/accept_OxRdtase_asu"/>
</dbReference>
<dbReference type="Pfam" id="PF01855">
    <property type="entry name" value="POR_N"/>
    <property type="match status" value="1"/>
</dbReference>
<feature type="domain" description="Pyruvate flavodoxin/ferredoxin oxidoreductase pyrimidine binding" evidence="3">
    <location>
        <begin position="216"/>
        <end position="444"/>
    </location>
</feature>
<dbReference type="InterPro" id="IPR009014">
    <property type="entry name" value="Transketo_C/PFOR_II"/>
</dbReference>
<dbReference type="InterPro" id="IPR002869">
    <property type="entry name" value="Pyrv_flavodox_OxRed_cen"/>
</dbReference>
<dbReference type="InterPro" id="IPR019752">
    <property type="entry name" value="Pyrv/ketoisovalerate_OxRed_cat"/>
</dbReference>
<dbReference type="AlphaFoldDB" id="A0A4R8MGL6"/>
<evidence type="ECO:0000259" key="2">
    <source>
        <dbReference type="Pfam" id="PF01558"/>
    </source>
</evidence>
<dbReference type="PANTHER" id="PTHR32154:SF20">
    <property type="entry name" value="2-OXOGLUTARATE OXIDOREDUCTASE SUBUNIT KORA"/>
    <property type="match status" value="1"/>
</dbReference>
<dbReference type="PANTHER" id="PTHR32154">
    <property type="entry name" value="PYRUVATE-FLAVODOXIN OXIDOREDUCTASE-RELATED"/>
    <property type="match status" value="1"/>
</dbReference>
<keyword evidence="1" id="KW-0560">Oxidoreductase</keyword>
<evidence type="ECO:0000259" key="3">
    <source>
        <dbReference type="Pfam" id="PF01855"/>
    </source>
</evidence>
<dbReference type="InterPro" id="IPR029061">
    <property type="entry name" value="THDP-binding"/>
</dbReference>
<dbReference type="Gene3D" id="3.40.920.10">
    <property type="entry name" value="Pyruvate-ferredoxin oxidoreductase, PFOR, domain III"/>
    <property type="match status" value="1"/>
</dbReference>
<dbReference type="InterPro" id="IPR050722">
    <property type="entry name" value="Pyruvate:ferred/Flavod_OxRd"/>
</dbReference>
<dbReference type="Gene3D" id="3.40.50.970">
    <property type="match status" value="1"/>
</dbReference>
<comment type="caution">
    <text evidence="4">The sequence shown here is derived from an EMBL/GenBank/DDBJ whole genome shotgun (WGS) entry which is preliminary data.</text>
</comment>
<dbReference type="InterPro" id="IPR002880">
    <property type="entry name" value="Pyrv_Fd/Flavodoxin_OxRdtase_N"/>
</dbReference>
<protein>
    <submittedName>
        <fullName evidence="4">2-oxoglutarate ferredoxin oxidoreductase subunit alpha</fullName>
    </submittedName>
</protein>
<dbReference type="SUPFAM" id="SSF52518">
    <property type="entry name" value="Thiamin diphosphate-binding fold (THDP-binding)"/>
    <property type="match status" value="1"/>
</dbReference>
<dbReference type="CDD" id="cd07034">
    <property type="entry name" value="TPP_PYR_PFOR_IOR-alpha_like"/>
    <property type="match status" value="1"/>
</dbReference>
<sequence>MLFSSLKERRDVCCVLCGAAGLGIQTVEDMLAGIIVDEGFCVFGSREYMSRVRGGNNSTELRIASEPVDALIDRIDILVALSRNVRRNILERITAGTVILGDREELKGELEDLGASYVDIPLSSMAKEAGGKIYSNSIAAGVLLGVLGLGTEGAEAFYRKRFAGKDDVVARNIGAVRKGYELGLPLAGEGGVLQGRSRNPGGRKVILNGSDAVSLGAMAAGCNFVTAYPMSPATGVLSFFAKHAGKAGAVVEQVEDELAAINMAVGASYAGARPLVTTSGGGFALMAEGLSLAGVMEAPVVVHLSQRPGPATGMATRTEQADLELALYSGHGEFPRALFAPGTMESAFRLTQKAFEIALQYQTPAIVLTDQYFMNAFYNLDSDALEWLEEPSPVPETAAEYRRYEDTADGCSPFGVPGWGKGIVGADSHEHDEVGHVYEDFDLRTRMQDKRMRKFAGMEECALPPVLVGPESFSNLVICWGSTFPIVREALECLGRDDTALLAFEQVWPLSPSAGDLLRKASFTAVVEGNSTGQFAGLLRKTFGVAADRTVLKYNGLQFSVEEVADRLGEILPGKGGGR</sequence>
<dbReference type="EMBL" id="SORI01000001">
    <property type="protein sequence ID" value="TDY65159.1"/>
    <property type="molecule type" value="Genomic_DNA"/>
</dbReference>
<organism evidence="4 5">
    <name type="scientific">Aminivibrio pyruvatiphilus</name>
    <dbReference type="NCBI Taxonomy" id="1005740"/>
    <lineage>
        <taxon>Bacteria</taxon>
        <taxon>Thermotogati</taxon>
        <taxon>Synergistota</taxon>
        <taxon>Synergistia</taxon>
        <taxon>Synergistales</taxon>
        <taxon>Aminobacteriaceae</taxon>
        <taxon>Aminivibrio</taxon>
    </lineage>
</organism>
<reference evidence="4 5" key="1">
    <citation type="submission" date="2019-03" db="EMBL/GenBank/DDBJ databases">
        <title>Genomic Encyclopedia of Type Strains, Phase IV (KMG-IV): sequencing the most valuable type-strain genomes for metagenomic binning, comparative biology and taxonomic classification.</title>
        <authorList>
            <person name="Goeker M."/>
        </authorList>
    </citation>
    <scope>NUCLEOTIDE SEQUENCE [LARGE SCALE GENOMIC DNA]</scope>
    <source>
        <strain evidence="4 5">DSM 25964</strain>
    </source>
</reference>
<feature type="domain" description="Pyruvate/ketoisovalerate oxidoreductase catalytic" evidence="2">
    <location>
        <begin position="21"/>
        <end position="181"/>
    </location>
</feature>
<dbReference type="Gene3D" id="3.40.50.920">
    <property type="match status" value="1"/>
</dbReference>
<evidence type="ECO:0000256" key="1">
    <source>
        <dbReference type="ARBA" id="ARBA00023002"/>
    </source>
</evidence>
<dbReference type="SUPFAM" id="SSF52922">
    <property type="entry name" value="TK C-terminal domain-like"/>
    <property type="match status" value="1"/>
</dbReference>
<dbReference type="Pfam" id="PF01558">
    <property type="entry name" value="POR"/>
    <property type="match status" value="1"/>
</dbReference>
<dbReference type="FunFam" id="3.40.50.970:FF:000022">
    <property type="entry name" value="2-oxoglutarate ferredoxin oxidoreductase alpha subunit"/>
    <property type="match status" value="1"/>
</dbReference>